<evidence type="ECO:0000256" key="2">
    <source>
        <dbReference type="SAM" id="MobiDB-lite"/>
    </source>
</evidence>
<dbReference type="GO" id="GO:0045010">
    <property type="term" value="P:actin nucleation"/>
    <property type="evidence" value="ECO:0007669"/>
    <property type="project" value="InterPro"/>
</dbReference>
<comment type="caution">
    <text evidence="4">The sequence shown here is derived from an EMBL/GenBank/DDBJ whole genome shotgun (WGS) entry which is preliminary data.</text>
</comment>
<dbReference type="Gene3D" id="3.90.190.10">
    <property type="entry name" value="Protein tyrosine phosphatase superfamily"/>
    <property type="match status" value="1"/>
</dbReference>
<comment type="similarity">
    <text evidence="1">Belongs to the formin-like family. Class-I subfamily.</text>
</comment>
<dbReference type="PROSITE" id="PS51444">
    <property type="entry name" value="FH2"/>
    <property type="match status" value="1"/>
</dbReference>
<name>A0AAW1NE80_9CHLO</name>
<keyword evidence="5" id="KW-1185">Reference proteome</keyword>
<reference evidence="4 5" key="1">
    <citation type="journal article" date="2024" name="Nat. Commun.">
        <title>Phylogenomics reveals the evolutionary origins of lichenization in chlorophyte algae.</title>
        <authorList>
            <person name="Puginier C."/>
            <person name="Libourel C."/>
            <person name="Otte J."/>
            <person name="Skaloud P."/>
            <person name="Haon M."/>
            <person name="Grisel S."/>
            <person name="Petersen M."/>
            <person name="Berrin J.G."/>
            <person name="Delaux P.M."/>
            <person name="Dal Grande F."/>
            <person name="Keller J."/>
        </authorList>
    </citation>
    <scope>NUCLEOTIDE SEQUENCE [LARGE SCALE GENOMIC DNA]</scope>
    <source>
        <strain evidence="4 5">SAG 2036</strain>
    </source>
</reference>
<accession>A0AAW1NE80</accession>
<evidence type="ECO:0000313" key="4">
    <source>
        <dbReference type="EMBL" id="KAK9784759.1"/>
    </source>
</evidence>
<dbReference type="Pfam" id="PF02181">
    <property type="entry name" value="FH2"/>
    <property type="match status" value="1"/>
</dbReference>
<dbReference type="PANTHER" id="PTHR23213">
    <property type="entry name" value="FORMIN-RELATED"/>
    <property type="match status" value="1"/>
</dbReference>
<dbReference type="InterPro" id="IPR027643">
    <property type="entry name" value="Formin-like_plant"/>
</dbReference>
<dbReference type="Gene3D" id="1.20.58.2220">
    <property type="entry name" value="Formin, FH2 domain"/>
    <property type="match status" value="1"/>
</dbReference>
<gene>
    <name evidence="4" type="ORF">WJX73_004774</name>
</gene>
<feature type="region of interest" description="Disordered" evidence="2">
    <location>
        <begin position="409"/>
        <end position="450"/>
    </location>
</feature>
<dbReference type="PANTHER" id="PTHR23213:SF368">
    <property type="entry name" value="HISTONE H3-K79 METHYLTRANSFERASE"/>
    <property type="match status" value="1"/>
</dbReference>
<feature type="compositionally biased region" description="Low complexity" evidence="2">
    <location>
        <begin position="426"/>
        <end position="450"/>
    </location>
</feature>
<dbReference type="SUPFAM" id="SSF101447">
    <property type="entry name" value="Formin homology 2 domain (FH2 domain)"/>
    <property type="match status" value="1"/>
</dbReference>
<dbReference type="Gene3D" id="2.60.40.1110">
    <property type="match status" value="1"/>
</dbReference>
<feature type="domain" description="FH2" evidence="3">
    <location>
        <begin position="449"/>
        <end position="706"/>
    </location>
</feature>
<evidence type="ECO:0000313" key="5">
    <source>
        <dbReference type="Proteomes" id="UP001465755"/>
    </source>
</evidence>
<protein>
    <recommendedName>
        <fullName evidence="3">FH2 domain-containing protein</fullName>
    </recommendedName>
</protein>
<dbReference type="EMBL" id="JALJOQ010000330">
    <property type="protein sequence ID" value="KAK9784759.1"/>
    <property type="molecule type" value="Genomic_DNA"/>
</dbReference>
<evidence type="ECO:0000256" key="1">
    <source>
        <dbReference type="ARBA" id="ARBA00025793"/>
    </source>
</evidence>
<dbReference type="InterPro" id="IPR042201">
    <property type="entry name" value="FH2_Formin_sf"/>
</dbReference>
<organism evidence="4 5">
    <name type="scientific">Symbiochloris irregularis</name>
    <dbReference type="NCBI Taxonomy" id="706552"/>
    <lineage>
        <taxon>Eukaryota</taxon>
        <taxon>Viridiplantae</taxon>
        <taxon>Chlorophyta</taxon>
        <taxon>core chlorophytes</taxon>
        <taxon>Trebouxiophyceae</taxon>
        <taxon>Trebouxiales</taxon>
        <taxon>Trebouxiaceae</taxon>
        <taxon>Symbiochloris</taxon>
    </lineage>
</organism>
<dbReference type="Proteomes" id="UP001465755">
    <property type="component" value="Unassembled WGS sequence"/>
</dbReference>
<dbReference type="GO" id="GO:0051015">
    <property type="term" value="F:actin filament binding"/>
    <property type="evidence" value="ECO:0007669"/>
    <property type="project" value="InterPro"/>
</dbReference>
<dbReference type="InterPro" id="IPR029021">
    <property type="entry name" value="Prot-tyrosine_phosphatase-like"/>
</dbReference>
<proteinExistence type="inferred from homology"/>
<dbReference type="InterPro" id="IPR015425">
    <property type="entry name" value="FH2_Formin"/>
</dbReference>
<evidence type="ECO:0000259" key="3">
    <source>
        <dbReference type="PROSITE" id="PS51444"/>
    </source>
</evidence>
<sequence length="706" mass="76848">MRSSFGGLRSLFDLGHGSKSGQPLLPLQLTKRIWGFVLEEDREGARRPESTVKGQLSLSEYRAFLQHAAAGLAATHTKRANLRFITVGSRTVPDAESILHDCVCSMLQVPNPASKAPSGWEQPPGLGTATMSTVFEACQEVYNWLALDEDNIAVLHVRGVSGTAERFLHLIAACYSMFNMQCAYFEEALAAMSPSAQQVVRSFGIAQHRCGHWVRQVLFEPLPRNKRSRRLRRIVLPVLQTQLEVQDGGWLARVGGQAEQARRKLQSSCSLLVVYQQGRQVWSGAVATEETDQVGFTMDIPITGDITLALWFGAHKLEGESPQLAVTFHTLFDNTEVLRMSHPDLDIPPRSILTKSSQWREGFFMDVVIDVAAEPDAAQKREEEALLLHLQALRDSWWDTISYGPEANPDSRGALAASGPAPERWASLPSSPHAGPAASSSGASEGLARSRTMAAPPRFKVLHWTKVAAPPVDCMWQQLPLPLPQLTQQCSAELLRLFGMQPPTSKGLRGAKAAAAKAQADKQPLRFISSSRANNLAIMLTRFQALQSPDQLQAALYSGSAFNIEQLGLLLQMAPTEAEAKSLTTWLNQPGNTIPDLAEAEQYLVIMARIPSFKGKVAALMFRQQYADIMHDAMLSLQVIDSACEQVRSSRNLKLAAAAAIVAGNAVNAGTPYGDAKAVRLDSLLKLADLKVAASAAALSNALRGI</sequence>
<dbReference type="AlphaFoldDB" id="A0AAW1NE80"/>